<sequence length="45" mass="4809">MSGIAIALMIVAMVTVWGGLVLSIVNLARHPEDEGHLPEEQAPEL</sequence>
<evidence type="ECO:0000313" key="3">
    <source>
        <dbReference type="Proteomes" id="UP000325307"/>
    </source>
</evidence>
<dbReference type="Proteomes" id="UP000325307">
    <property type="component" value="Unassembled WGS sequence"/>
</dbReference>
<dbReference type="AlphaFoldDB" id="A0A5A7NLY5"/>
<protein>
    <recommendedName>
        <fullName evidence="4">Methionine/alanine importer small subunit</fullName>
    </recommendedName>
</protein>
<organism evidence="2 3">
    <name type="scientific">Zafaria cholistanensis</name>
    <dbReference type="NCBI Taxonomy" id="1682741"/>
    <lineage>
        <taxon>Bacteria</taxon>
        <taxon>Bacillati</taxon>
        <taxon>Actinomycetota</taxon>
        <taxon>Actinomycetes</taxon>
        <taxon>Micrococcales</taxon>
        <taxon>Micrococcaceae</taxon>
        <taxon>Zafaria</taxon>
    </lineage>
</organism>
<evidence type="ECO:0000256" key="1">
    <source>
        <dbReference type="SAM" id="Phobius"/>
    </source>
</evidence>
<dbReference type="RefSeq" id="WP_149955073.1">
    <property type="nucleotide sequence ID" value="NZ_BKDJ01000001.1"/>
</dbReference>
<name>A0A5A7NLY5_9MICC</name>
<reference evidence="2 3" key="1">
    <citation type="submission" date="2019-09" db="EMBL/GenBank/DDBJ databases">
        <title>Arthrobacter zafarii sp. nov., a moderately thermotolerant and halotolerant actinobacterium isolated from Cholistan desert soil of Pakistan.</title>
        <authorList>
            <person name="Amin A."/>
            <person name="Ahmed I."/>
            <person name="Khalid N."/>
            <person name="Schumann P."/>
            <person name="Busse H.J."/>
            <person name="Khan I.U."/>
            <person name="Li S."/>
            <person name="Li W.J."/>
        </authorList>
    </citation>
    <scope>NUCLEOTIDE SEQUENCE [LARGE SCALE GENOMIC DNA]</scope>
    <source>
        <strain evidence="2 3">NCCP-1664</strain>
    </source>
</reference>
<keyword evidence="1" id="KW-0472">Membrane</keyword>
<keyword evidence="1" id="KW-1133">Transmembrane helix</keyword>
<dbReference type="InterPro" id="IPR031596">
    <property type="entry name" value="MaAIMP_sms"/>
</dbReference>
<keyword evidence="3" id="KW-1185">Reference proteome</keyword>
<evidence type="ECO:0000313" key="2">
    <source>
        <dbReference type="EMBL" id="GER21516.1"/>
    </source>
</evidence>
<dbReference type="EMBL" id="BKDJ01000001">
    <property type="protein sequence ID" value="GER21516.1"/>
    <property type="molecule type" value="Genomic_DNA"/>
</dbReference>
<gene>
    <name evidence="2" type="ORF">NCCP1664_00130</name>
</gene>
<feature type="transmembrane region" description="Helical" evidence="1">
    <location>
        <begin position="6"/>
        <end position="28"/>
    </location>
</feature>
<comment type="caution">
    <text evidence="2">The sequence shown here is derived from an EMBL/GenBank/DDBJ whole genome shotgun (WGS) entry which is preliminary data.</text>
</comment>
<dbReference type="OrthoDB" id="6712920at2"/>
<dbReference type="NCBIfam" id="NF033493">
    <property type="entry name" value="MetS_like_NSS"/>
    <property type="match status" value="1"/>
</dbReference>
<keyword evidence="1" id="KW-0812">Transmembrane</keyword>
<evidence type="ECO:0008006" key="4">
    <source>
        <dbReference type="Google" id="ProtNLM"/>
    </source>
</evidence>
<proteinExistence type="predicted"/>
<dbReference type="Pfam" id="PF16951">
    <property type="entry name" value="MaAIMP_sms"/>
    <property type="match status" value="1"/>
</dbReference>
<accession>A0A5A7NLY5</accession>